<dbReference type="SUPFAM" id="SSF55729">
    <property type="entry name" value="Acyl-CoA N-acyltransferases (Nat)"/>
    <property type="match status" value="1"/>
</dbReference>
<gene>
    <name evidence="1" type="ORF">E6H02_08565</name>
</gene>
<dbReference type="Proteomes" id="UP000320393">
    <property type="component" value="Unassembled WGS sequence"/>
</dbReference>
<organism evidence="1 2">
    <name type="scientific">Candidatus Segetimicrobium genomatis</name>
    <dbReference type="NCBI Taxonomy" id="2569760"/>
    <lineage>
        <taxon>Bacteria</taxon>
        <taxon>Bacillati</taxon>
        <taxon>Candidatus Sysuimicrobiota</taxon>
        <taxon>Candidatus Sysuimicrobiia</taxon>
        <taxon>Candidatus Sysuimicrobiales</taxon>
        <taxon>Candidatus Segetimicrobiaceae</taxon>
        <taxon>Candidatus Segetimicrobium</taxon>
    </lineage>
</organism>
<dbReference type="EMBL" id="VBAM01000324">
    <property type="protein sequence ID" value="TMJ09928.1"/>
    <property type="molecule type" value="Genomic_DNA"/>
</dbReference>
<name>A0A537LPI8_9BACT</name>
<dbReference type="Gene3D" id="3.40.630.30">
    <property type="match status" value="1"/>
</dbReference>
<dbReference type="InterPro" id="IPR016181">
    <property type="entry name" value="Acyl_CoA_acyltransferase"/>
</dbReference>
<dbReference type="AlphaFoldDB" id="A0A537LPI8"/>
<dbReference type="GO" id="GO:0016740">
    <property type="term" value="F:transferase activity"/>
    <property type="evidence" value="ECO:0007669"/>
    <property type="project" value="UniProtKB-KW"/>
</dbReference>
<protein>
    <submittedName>
        <fullName evidence="1">GNAT family N-acetyltransferase</fullName>
    </submittedName>
</protein>
<evidence type="ECO:0000313" key="1">
    <source>
        <dbReference type="EMBL" id="TMJ09928.1"/>
    </source>
</evidence>
<keyword evidence="1" id="KW-0808">Transferase</keyword>
<sequence length="128" mass="14031">MPRVLGEANVSAYIILRNSEPIGYVQTYPVEDGTWGLRITTMAIGLDMFVGKPDLLHRGLGPRLLLQFLNDVVFSNSAVVQCFADPVRRNTAAVRAFAKAGFRHIQTAVSSETQALVCVMCVTRSDCD</sequence>
<dbReference type="Pfam" id="PF13523">
    <property type="entry name" value="Acetyltransf_8"/>
    <property type="match status" value="1"/>
</dbReference>
<reference evidence="1 2" key="1">
    <citation type="journal article" date="2019" name="Nat. Microbiol.">
        <title>Mediterranean grassland soil C-N compound turnover is dependent on rainfall and depth, and is mediated by genomically divergent microorganisms.</title>
        <authorList>
            <person name="Diamond S."/>
            <person name="Andeer P.F."/>
            <person name="Li Z."/>
            <person name="Crits-Christoph A."/>
            <person name="Burstein D."/>
            <person name="Anantharaman K."/>
            <person name="Lane K.R."/>
            <person name="Thomas B.C."/>
            <person name="Pan C."/>
            <person name="Northen T.R."/>
            <person name="Banfield J.F."/>
        </authorList>
    </citation>
    <scope>NUCLEOTIDE SEQUENCE [LARGE SCALE GENOMIC DNA]</scope>
    <source>
        <strain evidence="1">NP_5</strain>
    </source>
</reference>
<comment type="caution">
    <text evidence="1">The sequence shown here is derived from an EMBL/GenBank/DDBJ whole genome shotgun (WGS) entry which is preliminary data.</text>
</comment>
<evidence type="ECO:0000313" key="2">
    <source>
        <dbReference type="Proteomes" id="UP000320393"/>
    </source>
</evidence>
<proteinExistence type="predicted"/>
<accession>A0A537LPI8</accession>